<sequence length="47" mass="4413">GASGAGGSGRLREAAAQLGGAVRHSPGRCAGALRKGGNRSPGLELGA</sequence>
<dbReference type="EMBL" id="GBEZ01009190">
    <property type="protein sequence ID" value="JAC76382.1"/>
    <property type="molecule type" value="Transcribed_RNA"/>
</dbReference>
<protein>
    <submittedName>
        <fullName evidence="2">Uncharacterized protein</fullName>
    </submittedName>
</protein>
<feature type="region of interest" description="Disordered" evidence="1">
    <location>
        <begin position="1"/>
        <end position="47"/>
    </location>
</feature>
<organism evidence="2">
    <name type="scientific">Tetraselmis sp. GSL018</name>
    <dbReference type="NCBI Taxonomy" id="582737"/>
    <lineage>
        <taxon>Eukaryota</taxon>
        <taxon>Viridiplantae</taxon>
        <taxon>Chlorophyta</taxon>
        <taxon>core chlorophytes</taxon>
        <taxon>Chlorodendrophyceae</taxon>
        <taxon>Chlorodendrales</taxon>
        <taxon>Chlorodendraceae</taxon>
        <taxon>Tetraselmis</taxon>
    </lineage>
</organism>
<proteinExistence type="predicted"/>
<dbReference type="AlphaFoldDB" id="A0A061RU39"/>
<gene>
    <name evidence="2" type="ORF">TSPGSL018_20342</name>
</gene>
<reference evidence="2" key="1">
    <citation type="submission" date="2014-05" db="EMBL/GenBank/DDBJ databases">
        <title>The transcriptome of the halophilic microalga Tetraselmis sp. GSL018 isolated from the Great Salt Lake, Utah.</title>
        <authorList>
            <person name="Jinkerson R.E."/>
            <person name="D'Adamo S."/>
            <person name="Posewitz M.C."/>
        </authorList>
    </citation>
    <scope>NUCLEOTIDE SEQUENCE</scope>
    <source>
        <strain evidence="2">GSL018</strain>
    </source>
</reference>
<accession>A0A061RU39</accession>
<name>A0A061RU39_9CHLO</name>
<feature type="non-terminal residue" evidence="2">
    <location>
        <position position="1"/>
    </location>
</feature>
<evidence type="ECO:0000313" key="2">
    <source>
        <dbReference type="EMBL" id="JAC76382.1"/>
    </source>
</evidence>
<evidence type="ECO:0000256" key="1">
    <source>
        <dbReference type="SAM" id="MobiDB-lite"/>
    </source>
</evidence>